<protein>
    <submittedName>
        <fullName evidence="7">U3 small nucleolar ribonucleoprotein complex-associated protein, putative</fullName>
    </submittedName>
</protein>
<feature type="repeat" description="WD" evidence="5">
    <location>
        <begin position="309"/>
        <end position="341"/>
    </location>
</feature>
<feature type="compositionally biased region" description="Acidic residues" evidence="6">
    <location>
        <begin position="158"/>
        <end position="168"/>
    </location>
</feature>
<dbReference type="RefSeq" id="XP_013234079.1">
    <property type="nucleotide sequence ID" value="XM_013378625.1"/>
</dbReference>
<dbReference type="Proteomes" id="UP000030747">
    <property type="component" value="Unassembled WGS sequence"/>
</dbReference>
<dbReference type="GeneID" id="25249678"/>
<feature type="region of interest" description="Disordered" evidence="6">
    <location>
        <begin position="400"/>
        <end position="468"/>
    </location>
</feature>
<dbReference type="GO" id="GO:0034511">
    <property type="term" value="F:U3 snoRNA binding"/>
    <property type="evidence" value="ECO:0007669"/>
    <property type="project" value="InterPro"/>
</dbReference>
<dbReference type="PROSITE" id="PS50082">
    <property type="entry name" value="WD_REPEATS_2"/>
    <property type="match status" value="1"/>
</dbReference>
<name>U6L3X7_EIMTE</name>
<dbReference type="InterPro" id="IPR015943">
    <property type="entry name" value="WD40/YVTN_repeat-like_dom_sf"/>
</dbReference>
<evidence type="ECO:0000256" key="5">
    <source>
        <dbReference type="PROSITE-ProRule" id="PRU00221"/>
    </source>
</evidence>
<feature type="compositionally biased region" description="Low complexity" evidence="6">
    <location>
        <begin position="430"/>
        <end position="464"/>
    </location>
</feature>
<feature type="compositionally biased region" description="Low complexity" evidence="6">
    <location>
        <begin position="20"/>
        <end position="29"/>
    </location>
</feature>
<dbReference type="VEuPathDB" id="ToxoDB:ETH2_1020100"/>
<sequence length="568" mass="59307">MNTRRRLRPAGPDTRRSSRFLHSSSSSAAKRSRGGADGRGEDPSGPPAAARKRPRFEDENIESDSASGVESPPQTDSESEDGAAAGETADEARLRVARAYLRELSAAAAAGAAAGQPREKDFAGFSTESQGLEADPAFGSASSSSSSSESEGPRGPPEDSEEEDLFDSETEKEKLVETLKSRKQQQKASFRCVAQGLCLRDLGFFKGHKLPVTSVALPGLGGPPRCAYTGGKDCCILRWDLQTGQKDIFKGCRNACAFELRGHRGPVTGLSLNGGPLGAPDEDSPLLSCSEDKSIKSWNLNCRLVSNQFYGHTAAVNCIDTMQPNKPLTGGSDGTLRAWKLVQDTHRAFPSLGSCVDSVACLSPSLFACGAQGGLLALFSSSSRRPLACVRAGRPGVCTPQQQQLGVSTPQQQQQPGLAKPQQPPGVSAPQQQQAVCTPQQQPGVCTPQQQQQQQQQPGVCTPQRPLRATGNPTGVSALCALPGTDGLLVGTEAGTLQLWEAAQGQKGGVLRAVEAAGVAVGGSVAGVALSAAGDFAVAAVSSESRLGRFFKSDGAKNGIRLLRLEAS</sequence>
<dbReference type="VEuPathDB" id="ToxoDB:ETH_00002315"/>
<dbReference type="OrthoDB" id="1068471at2759"/>
<dbReference type="AlphaFoldDB" id="U6L3X7"/>
<dbReference type="EMBL" id="HG675759">
    <property type="protein sequence ID" value="CDJ43329.1"/>
    <property type="molecule type" value="Genomic_DNA"/>
</dbReference>
<dbReference type="PROSITE" id="PS00678">
    <property type="entry name" value="WD_REPEATS_1"/>
    <property type="match status" value="1"/>
</dbReference>
<feature type="compositionally biased region" description="Polar residues" evidence="6">
    <location>
        <begin position="63"/>
        <end position="75"/>
    </location>
</feature>
<comment type="subcellular location">
    <subcellularLocation>
        <location evidence="1">Nucleus</location>
    </subcellularLocation>
</comment>
<feature type="region of interest" description="Disordered" evidence="6">
    <location>
        <begin position="131"/>
        <end position="172"/>
    </location>
</feature>
<evidence type="ECO:0000256" key="6">
    <source>
        <dbReference type="SAM" id="MobiDB-lite"/>
    </source>
</evidence>
<dbReference type="Pfam" id="PF00400">
    <property type="entry name" value="WD40"/>
    <property type="match status" value="2"/>
</dbReference>
<dbReference type="SUPFAM" id="SSF50978">
    <property type="entry name" value="WD40 repeat-like"/>
    <property type="match status" value="1"/>
</dbReference>
<dbReference type="Gene3D" id="2.130.10.10">
    <property type="entry name" value="YVTN repeat-like/Quinoprotein amine dehydrogenase"/>
    <property type="match status" value="1"/>
</dbReference>
<feature type="compositionally biased region" description="Low complexity" evidence="6">
    <location>
        <begin position="134"/>
        <end position="150"/>
    </location>
</feature>
<accession>U6L3X7</accession>
<keyword evidence="4" id="KW-0539">Nucleus</keyword>
<keyword evidence="2 5" id="KW-0853">WD repeat</keyword>
<dbReference type="InterPro" id="IPR019775">
    <property type="entry name" value="WD40_repeat_CS"/>
</dbReference>
<dbReference type="SMART" id="SM00320">
    <property type="entry name" value="WD40"/>
    <property type="match status" value="4"/>
</dbReference>
<proteinExistence type="predicted"/>
<keyword evidence="8" id="KW-1185">Reference proteome</keyword>
<evidence type="ECO:0000256" key="4">
    <source>
        <dbReference type="ARBA" id="ARBA00023242"/>
    </source>
</evidence>
<feature type="compositionally biased region" description="Low complexity" evidence="6">
    <location>
        <begin position="400"/>
        <end position="421"/>
    </location>
</feature>
<keyword evidence="7" id="KW-0687">Ribonucleoprotein</keyword>
<dbReference type="OMA" id="ASEINCI"/>
<reference evidence="7" key="2">
    <citation type="submission" date="2013-10" db="EMBL/GenBank/DDBJ databases">
        <authorList>
            <person name="Aslett M."/>
        </authorList>
    </citation>
    <scope>NUCLEOTIDE SEQUENCE [LARGE SCALE GENOMIC DNA]</scope>
    <source>
        <strain evidence="7">Houghton</strain>
    </source>
</reference>
<dbReference type="InterPro" id="IPR001680">
    <property type="entry name" value="WD40_rpt"/>
</dbReference>
<dbReference type="InterPro" id="IPR039241">
    <property type="entry name" value="Rrp9-like"/>
</dbReference>
<reference evidence="7" key="1">
    <citation type="submission" date="2013-10" db="EMBL/GenBank/DDBJ databases">
        <title>Genomic analysis of the causative agents of coccidiosis in chickens.</title>
        <authorList>
            <person name="Reid A.J."/>
            <person name="Blake D."/>
            <person name="Billington K."/>
            <person name="Browne H."/>
            <person name="Dunn M."/>
            <person name="Hung S."/>
            <person name="Kawahara F."/>
            <person name="Miranda-Saavedra D."/>
            <person name="Mourier T."/>
            <person name="Nagra H."/>
            <person name="Otto T.D."/>
            <person name="Rawlings N."/>
            <person name="Sanchez A."/>
            <person name="Sanders M."/>
            <person name="Subramaniam C."/>
            <person name="Tay Y."/>
            <person name="Dear P."/>
            <person name="Doerig C."/>
            <person name="Gruber A."/>
            <person name="Parkinson J."/>
            <person name="Shirley M."/>
            <person name="Wan K.L."/>
            <person name="Berriman M."/>
            <person name="Tomley F."/>
            <person name="Pain A."/>
        </authorList>
    </citation>
    <scope>NUCLEOTIDE SEQUENCE [LARGE SCALE GENOMIC DNA]</scope>
    <source>
        <strain evidence="7">Houghton</strain>
    </source>
</reference>
<evidence type="ECO:0000256" key="1">
    <source>
        <dbReference type="ARBA" id="ARBA00004123"/>
    </source>
</evidence>
<evidence type="ECO:0000256" key="3">
    <source>
        <dbReference type="ARBA" id="ARBA00022737"/>
    </source>
</evidence>
<dbReference type="PANTHER" id="PTHR19865">
    <property type="entry name" value="U3 SMALL NUCLEOLAR RNA INTERACTING PROTEIN 2"/>
    <property type="match status" value="1"/>
</dbReference>
<evidence type="ECO:0000313" key="8">
    <source>
        <dbReference type="Proteomes" id="UP000030747"/>
    </source>
</evidence>
<organism evidence="7 8">
    <name type="scientific">Eimeria tenella</name>
    <name type="common">Coccidian parasite</name>
    <dbReference type="NCBI Taxonomy" id="5802"/>
    <lineage>
        <taxon>Eukaryota</taxon>
        <taxon>Sar</taxon>
        <taxon>Alveolata</taxon>
        <taxon>Apicomplexa</taxon>
        <taxon>Conoidasida</taxon>
        <taxon>Coccidia</taxon>
        <taxon>Eucoccidiorida</taxon>
        <taxon>Eimeriorina</taxon>
        <taxon>Eimeriidae</taxon>
        <taxon>Eimeria</taxon>
    </lineage>
</organism>
<evidence type="ECO:0000256" key="2">
    <source>
        <dbReference type="ARBA" id="ARBA00022574"/>
    </source>
</evidence>
<feature type="region of interest" description="Disordered" evidence="6">
    <location>
        <begin position="1"/>
        <end position="90"/>
    </location>
</feature>
<keyword evidence="3" id="KW-0677">Repeat</keyword>
<dbReference type="PANTHER" id="PTHR19865:SF0">
    <property type="entry name" value="U3 SMALL NUCLEOLAR RNA-INTERACTING PROTEIN 2"/>
    <property type="match status" value="1"/>
</dbReference>
<dbReference type="InterPro" id="IPR036322">
    <property type="entry name" value="WD40_repeat_dom_sf"/>
</dbReference>
<dbReference type="GO" id="GO:0032040">
    <property type="term" value="C:small-subunit processome"/>
    <property type="evidence" value="ECO:0007669"/>
    <property type="project" value="TreeGrafter"/>
</dbReference>
<evidence type="ECO:0000313" key="7">
    <source>
        <dbReference type="EMBL" id="CDJ43329.1"/>
    </source>
</evidence>
<gene>
    <name evidence="7" type="ORF">ETH_00002315</name>
</gene>